<feature type="domain" description="O-methyltransferase C-terminal" evidence="4">
    <location>
        <begin position="143"/>
        <end position="346"/>
    </location>
</feature>
<dbReference type="InterPro" id="IPR016461">
    <property type="entry name" value="COMT-like"/>
</dbReference>
<evidence type="ECO:0000313" key="7">
    <source>
        <dbReference type="Proteomes" id="UP000638353"/>
    </source>
</evidence>
<keyword evidence="2" id="KW-0808">Transferase</keyword>
<dbReference type="InterPro" id="IPR012967">
    <property type="entry name" value="COMT_dimerisation"/>
</dbReference>
<name>A0A919CBE5_9ACTN</name>
<evidence type="ECO:0000256" key="2">
    <source>
        <dbReference type="ARBA" id="ARBA00022679"/>
    </source>
</evidence>
<keyword evidence="3" id="KW-0949">S-adenosyl-L-methionine</keyword>
<evidence type="ECO:0000313" key="6">
    <source>
        <dbReference type="EMBL" id="GHC99189.1"/>
    </source>
</evidence>
<evidence type="ECO:0000259" key="5">
    <source>
        <dbReference type="Pfam" id="PF08100"/>
    </source>
</evidence>
<dbReference type="Gene3D" id="3.40.50.150">
    <property type="entry name" value="Vaccinia Virus protein VP39"/>
    <property type="match status" value="1"/>
</dbReference>
<dbReference type="GO" id="GO:0032259">
    <property type="term" value="P:methylation"/>
    <property type="evidence" value="ECO:0007669"/>
    <property type="project" value="UniProtKB-KW"/>
</dbReference>
<gene>
    <name evidence="6" type="ORF">GCM10010334_42480</name>
</gene>
<dbReference type="SUPFAM" id="SSF53335">
    <property type="entry name" value="S-adenosyl-L-methionine-dependent methyltransferases"/>
    <property type="match status" value="1"/>
</dbReference>
<keyword evidence="1" id="KW-0489">Methyltransferase</keyword>
<protein>
    <submittedName>
        <fullName evidence="6">Hydroxyneurosporene-O-methyltransferase</fullName>
    </submittedName>
</protein>
<dbReference type="InterPro" id="IPR029063">
    <property type="entry name" value="SAM-dependent_MTases_sf"/>
</dbReference>
<dbReference type="RefSeq" id="WP_189824869.1">
    <property type="nucleotide sequence ID" value="NZ_BMVC01000008.1"/>
</dbReference>
<dbReference type="PROSITE" id="PS51683">
    <property type="entry name" value="SAM_OMT_II"/>
    <property type="match status" value="1"/>
</dbReference>
<accession>A0A919CBE5</accession>
<reference evidence="6" key="2">
    <citation type="submission" date="2020-09" db="EMBL/GenBank/DDBJ databases">
        <authorList>
            <person name="Sun Q."/>
            <person name="Ohkuma M."/>
        </authorList>
    </citation>
    <scope>NUCLEOTIDE SEQUENCE</scope>
    <source>
        <strain evidence="6">JCM 4637</strain>
    </source>
</reference>
<dbReference type="CDD" id="cd02440">
    <property type="entry name" value="AdoMet_MTases"/>
    <property type="match status" value="1"/>
</dbReference>
<dbReference type="InterPro" id="IPR036388">
    <property type="entry name" value="WH-like_DNA-bd_sf"/>
</dbReference>
<dbReference type="InterPro" id="IPR036390">
    <property type="entry name" value="WH_DNA-bd_sf"/>
</dbReference>
<sequence>MTTSTSTPDPAASVTQAASITPAGTLAAVSPRTAPAVAMLRLLGGFQLSQALYVVARAGVCDRLADGPRPVAELAGATGLRPELLRRLVRTLAGEDVFAYDAGRDTVALGRLGHTLCGEGEDSLRDVALMWMDTHYRPFARLWSTVHDGVPAADREYGEPFFDWLAREPERVSGFSAAMASLMRTVRRDALDGVDLSGVRRLVDIGGADGTALASLARRYPDLRGTVFDLPHVVAEAPALLAREGVADRVDTEGGDFFAAVPAGADAYLACFILHDWSDERCGRILDAVRAASAPGARLFLVETVFGEGAAPEVAALLDLTMMAMLDGRERTRADWAALLGDNGFRLDGITQTTSPMCVIAATRR</sequence>
<feature type="domain" description="O-methyltransferase dimerisation" evidence="5">
    <location>
        <begin position="41"/>
        <end position="106"/>
    </location>
</feature>
<dbReference type="GO" id="GO:0046983">
    <property type="term" value="F:protein dimerization activity"/>
    <property type="evidence" value="ECO:0007669"/>
    <property type="project" value="InterPro"/>
</dbReference>
<dbReference type="Proteomes" id="UP000638353">
    <property type="component" value="Unassembled WGS sequence"/>
</dbReference>
<organism evidence="6 7">
    <name type="scientific">Streptomyces finlayi</name>
    <dbReference type="NCBI Taxonomy" id="67296"/>
    <lineage>
        <taxon>Bacteria</taxon>
        <taxon>Bacillati</taxon>
        <taxon>Actinomycetota</taxon>
        <taxon>Actinomycetes</taxon>
        <taxon>Kitasatosporales</taxon>
        <taxon>Streptomycetaceae</taxon>
        <taxon>Streptomyces</taxon>
    </lineage>
</organism>
<dbReference type="PANTHER" id="PTHR43712:SF2">
    <property type="entry name" value="O-METHYLTRANSFERASE CICE"/>
    <property type="match status" value="1"/>
</dbReference>
<evidence type="ECO:0000256" key="1">
    <source>
        <dbReference type="ARBA" id="ARBA00022603"/>
    </source>
</evidence>
<dbReference type="PANTHER" id="PTHR43712">
    <property type="entry name" value="PUTATIVE (AFU_ORTHOLOGUE AFUA_4G14580)-RELATED"/>
    <property type="match status" value="1"/>
</dbReference>
<dbReference type="Pfam" id="PF08100">
    <property type="entry name" value="Dimerisation"/>
    <property type="match status" value="1"/>
</dbReference>
<evidence type="ECO:0000256" key="3">
    <source>
        <dbReference type="ARBA" id="ARBA00022691"/>
    </source>
</evidence>
<dbReference type="GO" id="GO:0008171">
    <property type="term" value="F:O-methyltransferase activity"/>
    <property type="evidence" value="ECO:0007669"/>
    <property type="project" value="InterPro"/>
</dbReference>
<proteinExistence type="predicted"/>
<dbReference type="Pfam" id="PF00891">
    <property type="entry name" value="Methyltransf_2"/>
    <property type="match status" value="1"/>
</dbReference>
<dbReference type="AlphaFoldDB" id="A0A919CBE5"/>
<dbReference type="SUPFAM" id="SSF46785">
    <property type="entry name" value="Winged helix' DNA-binding domain"/>
    <property type="match status" value="1"/>
</dbReference>
<reference evidence="6" key="1">
    <citation type="journal article" date="2014" name="Int. J. Syst. Evol. Microbiol.">
        <title>Complete genome sequence of Corynebacterium casei LMG S-19264T (=DSM 44701T), isolated from a smear-ripened cheese.</title>
        <authorList>
            <consortium name="US DOE Joint Genome Institute (JGI-PGF)"/>
            <person name="Walter F."/>
            <person name="Albersmeier A."/>
            <person name="Kalinowski J."/>
            <person name="Ruckert C."/>
        </authorList>
    </citation>
    <scope>NUCLEOTIDE SEQUENCE</scope>
    <source>
        <strain evidence="6">JCM 4637</strain>
    </source>
</reference>
<comment type="caution">
    <text evidence="6">The sequence shown here is derived from an EMBL/GenBank/DDBJ whole genome shotgun (WGS) entry which is preliminary data.</text>
</comment>
<dbReference type="Gene3D" id="1.10.10.10">
    <property type="entry name" value="Winged helix-like DNA-binding domain superfamily/Winged helix DNA-binding domain"/>
    <property type="match status" value="1"/>
</dbReference>
<evidence type="ECO:0000259" key="4">
    <source>
        <dbReference type="Pfam" id="PF00891"/>
    </source>
</evidence>
<dbReference type="InterPro" id="IPR001077">
    <property type="entry name" value="COMT_C"/>
</dbReference>
<dbReference type="EMBL" id="BMVC01000008">
    <property type="protein sequence ID" value="GHC99189.1"/>
    <property type="molecule type" value="Genomic_DNA"/>
</dbReference>